<evidence type="ECO:0000259" key="8">
    <source>
        <dbReference type="PROSITE" id="PS50157"/>
    </source>
</evidence>
<evidence type="ECO:0000313" key="9">
    <source>
        <dbReference type="EMBL" id="CAC5375453.1"/>
    </source>
</evidence>
<dbReference type="Proteomes" id="UP000507470">
    <property type="component" value="Unassembled WGS sequence"/>
</dbReference>
<dbReference type="InterPro" id="IPR050331">
    <property type="entry name" value="Zinc_finger"/>
</dbReference>
<dbReference type="GO" id="GO:0005634">
    <property type="term" value="C:nucleus"/>
    <property type="evidence" value="ECO:0007669"/>
    <property type="project" value="UniProtKB-SubCell"/>
</dbReference>
<evidence type="ECO:0000256" key="6">
    <source>
        <dbReference type="ARBA" id="ARBA00023242"/>
    </source>
</evidence>
<dbReference type="GO" id="GO:0008270">
    <property type="term" value="F:zinc ion binding"/>
    <property type="evidence" value="ECO:0007669"/>
    <property type="project" value="UniProtKB-KW"/>
</dbReference>
<reference evidence="9 10" key="1">
    <citation type="submission" date="2020-06" db="EMBL/GenBank/DDBJ databases">
        <authorList>
            <person name="Li R."/>
            <person name="Bekaert M."/>
        </authorList>
    </citation>
    <scope>NUCLEOTIDE SEQUENCE [LARGE SCALE GENOMIC DNA]</scope>
    <source>
        <strain evidence="10">wild</strain>
    </source>
</reference>
<comment type="subcellular location">
    <subcellularLocation>
        <location evidence="1">Nucleus</location>
    </subcellularLocation>
</comment>
<dbReference type="PROSITE" id="PS50157">
    <property type="entry name" value="ZINC_FINGER_C2H2_2"/>
    <property type="match status" value="6"/>
</dbReference>
<dbReference type="PANTHER" id="PTHR16515:SF49">
    <property type="entry name" value="GASTRULA ZINC FINGER PROTEIN XLCGF49.1-LIKE-RELATED"/>
    <property type="match status" value="1"/>
</dbReference>
<dbReference type="InterPro" id="IPR013087">
    <property type="entry name" value="Znf_C2H2_type"/>
</dbReference>
<sequence length="354" mass="41119">MLGHKDSEKTVVVLGTIFQPIQDCKDDQITHNAPIMHSDEQNPLSSVQLQQQSTDVYTTADHGANVTCKLCNCPFSDAVLLEQHLREIHKIFACVVCKKSFNSISGYHTHKIEIHNEVADSAGLRYICRICGKSFSRRSRLIEHEKRHSDIRLYQCLYCDRSYKHKHNMAFHMLNAHAKQRFYKDRHQTRITFQENQVDDLLAFNDARKKDSEVVKIRKWSGNFHQDSSHESSINPMKVSCTVCHQIFSSYKTVEEHLRILHRKFICVVCETTFSSHGTYTTHKQELHADQQDYGGFKHVCRNCGKGFSNRSRLALHENKHSEARPFQCHVCEKSYKHKNNLVSHLVSVHEKKM</sequence>
<feature type="domain" description="C2H2-type" evidence="8">
    <location>
        <begin position="299"/>
        <end position="326"/>
    </location>
</feature>
<dbReference type="Gene3D" id="3.30.160.60">
    <property type="entry name" value="Classic Zinc Finger"/>
    <property type="match status" value="5"/>
</dbReference>
<accession>A0A6J8AWS3</accession>
<dbReference type="InterPro" id="IPR036236">
    <property type="entry name" value="Znf_C2H2_sf"/>
</dbReference>
<dbReference type="OrthoDB" id="3437960at2759"/>
<feature type="domain" description="C2H2-type" evidence="8">
    <location>
        <begin position="265"/>
        <end position="293"/>
    </location>
</feature>
<evidence type="ECO:0000313" key="10">
    <source>
        <dbReference type="Proteomes" id="UP000507470"/>
    </source>
</evidence>
<dbReference type="PANTHER" id="PTHR16515">
    <property type="entry name" value="PR DOMAIN ZINC FINGER PROTEIN"/>
    <property type="match status" value="1"/>
</dbReference>
<dbReference type="PROSITE" id="PS00028">
    <property type="entry name" value="ZINC_FINGER_C2H2_1"/>
    <property type="match status" value="6"/>
</dbReference>
<dbReference type="GO" id="GO:0010468">
    <property type="term" value="P:regulation of gene expression"/>
    <property type="evidence" value="ECO:0007669"/>
    <property type="project" value="TreeGrafter"/>
</dbReference>
<feature type="domain" description="C2H2-type" evidence="8">
    <location>
        <begin position="327"/>
        <end position="354"/>
    </location>
</feature>
<proteinExistence type="predicted"/>
<evidence type="ECO:0000256" key="2">
    <source>
        <dbReference type="ARBA" id="ARBA00022723"/>
    </source>
</evidence>
<gene>
    <name evidence="9" type="ORF">MCOR_12432</name>
</gene>
<dbReference type="Pfam" id="PF00096">
    <property type="entry name" value="zf-C2H2"/>
    <property type="match status" value="4"/>
</dbReference>
<keyword evidence="2" id="KW-0479">Metal-binding</keyword>
<protein>
    <submittedName>
        <fullName evidence="9">KRAB</fullName>
    </submittedName>
</protein>
<organism evidence="9 10">
    <name type="scientific">Mytilus coruscus</name>
    <name type="common">Sea mussel</name>
    <dbReference type="NCBI Taxonomy" id="42192"/>
    <lineage>
        <taxon>Eukaryota</taxon>
        <taxon>Metazoa</taxon>
        <taxon>Spiralia</taxon>
        <taxon>Lophotrochozoa</taxon>
        <taxon>Mollusca</taxon>
        <taxon>Bivalvia</taxon>
        <taxon>Autobranchia</taxon>
        <taxon>Pteriomorphia</taxon>
        <taxon>Mytilida</taxon>
        <taxon>Mytiloidea</taxon>
        <taxon>Mytilidae</taxon>
        <taxon>Mytilinae</taxon>
        <taxon>Mytilus</taxon>
    </lineage>
</organism>
<dbReference type="AlphaFoldDB" id="A0A6J8AWS3"/>
<evidence type="ECO:0000256" key="4">
    <source>
        <dbReference type="ARBA" id="ARBA00022771"/>
    </source>
</evidence>
<evidence type="ECO:0000256" key="7">
    <source>
        <dbReference type="PROSITE-ProRule" id="PRU00042"/>
    </source>
</evidence>
<keyword evidence="6" id="KW-0539">Nucleus</keyword>
<name>A0A6J8AWS3_MYTCO</name>
<feature type="domain" description="C2H2-type" evidence="8">
    <location>
        <begin position="92"/>
        <end position="115"/>
    </location>
</feature>
<evidence type="ECO:0000256" key="1">
    <source>
        <dbReference type="ARBA" id="ARBA00004123"/>
    </source>
</evidence>
<keyword evidence="5" id="KW-0862">Zinc</keyword>
<evidence type="ECO:0000256" key="3">
    <source>
        <dbReference type="ARBA" id="ARBA00022737"/>
    </source>
</evidence>
<dbReference type="SMART" id="SM00355">
    <property type="entry name" value="ZnF_C2H2"/>
    <property type="match status" value="8"/>
</dbReference>
<feature type="domain" description="C2H2-type" evidence="8">
    <location>
        <begin position="154"/>
        <end position="182"/>
    </location>
</feature>
<keyword evidence="4 7" id="KW-0863">Zinc-finger</keyword>
<keyword evidence="3" id="KW-0677">Repeat</keyword>
<keyword evidence="10" id="KW-1185">Reference proteome</keyword>
<dbReference type="EMBL" id="CACVKT020002154">
    <property type="protein sequence ID" value="CAC5375453.1"/>
    <property type="molecule type" value="Genomic_DNA"/>
</dbReference>
<dbReference type="SUPFAM" id="SSF57667">
    <property type="entry name" value="beta-beta-alpha zinc fingers"/>
    <property type="match status" value="3"/>
</dbReference>
<feature type="domain" description="C2H2-type" evidence="8">
    <location>
        <begin position="126"/>
        <end position="153"/>
    </location>
</feature>
<evidence type="ECO:0000256" key="5">
    <source>
        <dbReference type="ARBA" id="ARBA00022833"/>
    </source>
</evidence>
<dbReference type="Pfam" id="PF12874">
    <property type="entry name" value="zf-met"/>
    <property type="match status" value="2"/>
</dbReference>